<dbReference type="InterPro" id="IPR052048">
    <property type="entry name" value="ST_Response_Regulator"/>
</dbReference>
<sequence>MNTKKISENAHKPTVVVAEDEALNRLDIVESLGENGYDVVGEAANGKEAVDKVRELKPDIVVMDIKMPEMNGITAAREINKDFLAPVVMLTAFSQKDLVAEAVDAGVMAYVVKPFVPERLFPALVVAQERFKQMKALRSQISEIPRSASDANQTSAEADQEIQELRNQVDELKNRLESRKHVDKAKGLLMQHMGLTEQEAFRWIQKTSMDRRLTMMEVADAVVQQIEGAQD</sequence>
<dbReference type="InterPro" id="IPR036388">
    <property type="entry name" value="WH-like_DNA-bd_sf"/>
</dbReference>
<dbReference type="GO" id="GO:0003723">
    <property type="term" value="F:RNA binding"/>
    <property type="evidence" value="ECO:0007669"/>
    <property type="project" value="InterPro"/>
</dbReference>
<dbReference type="InterPro" id="IPR008327">
    <property type="entry name" value="Sig_transdc_resp-reg_antiterm"/>
</dbReference>
<dbReference type="Pfam" id="PF03861">
    <property type="entry name" value="ANTAR"/>
    <property type="match status" value="1"/>
</dbReference>
<proteinExistence type="predicted"/>
<gene>
    <name evidence="5" type="ORF">HMPREF0620_0701</name>
</gene>
<dbReference type="Pfam" id="PF00072">
    <property type="entry name" value="Response_reg"/>
    <property type="match status" value="1"/>
</dbReference>
<dbReference type="PROSITE" id="PS50921">
    <property type="entry name" value="ANTAR"/>
    <property type="match status" value="1"/>
</dbReference>
<dbReference type="PANTHER" id="PTHR43228:SF1">
    <property type="entry name" value="TWO-COMPONENT RESPONSE REGULATOR ARR22"/>
    <property type="match status" value="1"/>
</dbReference>
<dbReference type="InterPro" id="IPR001789">
    <property type="entry name" value="Sig_transdc_resp-reg_receiver"/>
</dbReference>
<dbReference type="PIRSF" id="PIRSF036382">
    <property type="entry name" value="RR_antiterm"/>
    <property type="match status" value="1"/>
</dbReference>
<dbReference type="KEGG" id="pdo:PSDT_0924"/>
<dbReference type="Gene3D" id="1.10.10.10">
    <property type="entry name" value="Winged helix-like DNA-binding domain superfamily/Winged helix DNA-binding domain"/>
    <property type="match status" value="1"/>
</dbReference>
<dbReference type="PROSITE" id="PS50110">
    <property type="entry name" value="RESPONSE_REGULATORY"/>
    <property type="match status" value="1"/>
</dbReference>
<protein>
    <submittedName>
        <fullName evidence="5">Response regulator receiver domain protein</fullName>
    </submittedName>
</protein>
<dbReference type="SMART" id="SM01012">
    <property type="entry name" value="ANTAR"/>
    <property type="match status" value="1"/>
</dbReference>
<evidence type="ECO:0000259" key="3">
    <source>
        <dbReference type="PROSITE" id="PS50110"/>
    </source>
</evidence>
<comment type="caution">
    <text evidence="5">The sequence shown here is derived from an EMBL/GenBank/DDBJ whole genome shotgun (WGS) entry which is preliminary data.</text>
</comment>
<reference evidence="5 6" key="1">
    <citation type="submission" date="2010-12" db="EMBL/GenBank/DDBJ databases">
        <authorList>
            <person name="Muzny D."/>
            <person name="Qin X."/>
            <person name="Buhay C."/>
            <person name="Dugan-Rocha S."/>
            <person name="Ding Y."/>
            <person name="Chen G."/>
            <person name="Hawes A."/>
            <person name="Holder M."/>
            <person name="Jhangiani S."/>
            <person name="Johnson A."/>
            <person name="Khan Z."/>
            <person name="Li Z."/>
            <person name="Liu W."/>
            <person name="Liu X."/>
            <person name="Perez L."/>
            <person name="Shen H."/>
            <person name="Wang Q."/>
            <person name="Watt J."/>
            <person name="Xi L."/>
            <person name="Xin Y."/>
            <person name="Zhou J."/>
            <person name="Deng J."/>
            <person name="Jiang H."/>
            <person name="Liu Y."/>
            <person name="Qu J."/>
            <person name="Song X.-Z."/>
            <person name="Zhang L."/>
            <person name="Villasana D."/>
            <person name="Johnson A."/>
            <person name="Liu J."/>
            <person name="Liyanage D."/>
            <person name="Lorensuhewa L."/>
            <person name="Robinson T."/>
            <person name="Song A."/>
            <person name="Song B.-B."/>
            <person name="Dinh H."/>
            <person name="Thornton R."/>
            <person name="Coyle M."/>
            <person name="Francisco L."/>
            <person name="Jackson L."/>
            <person name="Javaid M."/>
            <person name="Korchina V."/>
            <person name="Kovar C."/>
            <person name="Mata R."/>
            <person name="Mathew T."/>
            <person name="Ngo R."/>
            <person name="Nguyen L."/>
            <person name="Nguyen N."/>
            <person name="Okwuonu G."/>
            <person name="Ongeri F."/>
            <person name="Pham C."/>
            <person name="Simmons D."/>
            <person name="Wilczek-Boney K."/>
            <person name="Hale W."/>
            <person name="Jakkamsetti A."/>
            <person name="Pham P."/>
            <person name="Ruth R."/>
            <person name="San Lucas F."/>
            <person name="Warren J."/>
            <person name="Zhang J."/>
            <person name="Zhao Z."/>
            <person name="Zhou C."/>
            <person name="Zhu D."/>
            <person name="Lee S."/>
            <person name="Bess C."/>
            <person name="Blankenburg K."/>
            <person name="Forbes L."/>
            <person name="Fu Q."/>
            <person name="Gubbala S."/>
            <person name="Hirani K."/>
            <person name="Jayaseelan J.C."/>
            <person name="Lara F."/>
            <person name="Munidasa M."/>
            <person name="Palculict T."/>
            <person name="Patil S."/>
            <person name="Pu L.-L."/>
            <person name="Saada N."/>
            <person name="Tang L."/>
            <person name="Weissenberger G."/>
            <person name="Zhu Y."/>
            <person name="Hemphill L."/>
            <person name="Shang Y."/>
            <person name="Youmans B."/>
            <person name="Ayvaz T."/>
            <person name="Ross M."/>
            <person name="Santibanez J."/>
            <person name="Aqrawi P."/>
            <person name="Gross S."/>
            <person name="Joshi V."/>
            <person name="Fowler G."/>
            <person name="Nazareth L."/>
            <person name="Reid J."/>
            <person name="Worley K."/>
            <person name="Petrosino J."/>
            <person name="Highlander S."/>
            <person name="Gibbs R."/>
        </authorList>
    </citation>
    <scope>NUCLEOTIDE SEQUENCE [LARGE SCALE GENOMIC DNA]</scope>
    <source>
        <strain evidence="5 6">DSM 10105</strain>
    </source>
</reference>
<dbReference type="SMART" id="SM00448">
    <property type="entry name" value="REC"/>
    <property type="match status" value="1"/>
</dbReference>
<feature type="modified residue" description="4-aspartylphosphate" evidence="1">
    <location>
        <position position="64"/>
    </location>
</feature>
<evidence type="ECO:0000313" key="5">
    <source>
        <dbReference type="EMBL" id="EFT83696.1"/>
    </source>
</evidence>
<feature type="domain" description="Response regulatory" evidence="3">
    <location>
        <begin position="14"/>
        <end position="128"/>
    </location>
</feature>
<evidence type="ECO:0000256" key="2">
    <source>
        <dbReference type="SAM" id="Coils"/>
    </source>
</evidence>
<dbReference type="AlphaFoldDB" id="E6K1L5"/>
<dbReference type="Proteomes" id="UP000004946">
    <property type="component" value="Chromosome"/>
</dbReference>
<keyword evidence="6" id="KW-1185">Reference proteome</keyword>
<dbReference type="PATRIC" id="fig|864564.6.peg.1011"/>
<organism evidence="5 6">
    <name type="scientific">Parascardovia denticolens DSM 10105 = JCM 12538</name>
    <dbReference type="NCBI Taxonomy" id="864564"/>
    <lineage>
        <taxon>Bacteria</taxon>
        <taxon>Bacillati</taxon>
        <taxon>Actinomycetota</taxon>
        <taxon>Actinomycetes</taxon>
        <taxon>Bifidobacteriales</taxon>
        <taxon>Bifidobacteriaceae</taxon>
        <taxon>Parascardovia</taxon>
    </lineage>
</organism>
<dbReference type="Gene3D" id="3.40.50.2300">
    <property type="match status" value="1"/>
</dbReference>
<evidence type="ECO:0000313" key="6">
    <source>
        <dbReference type="Proteomes" id="UP000004946"/>
    </source>
</evidence>
<dbReference type="InterPro" id="IPR005561">
    <property type="entry name" value="ANTAR"/>
</dbReference>
<name>E6K1L5_PARDN</name>
<keyword evidence="1" id="KW-0597">Phosphoprotein</keyword>
<dbReference type="SUPFAM" id="SSF52172">
    <property type="entry name" value="CheY-like"/>
    <property type="match status" value="1"/>
</dbReference>
<feature type="domain" description="ANTAR" evidence="4">
    <location>
        <begin position="162"/>
        <end position="223"/>
    </location>
</feature>
<dbReference type="eggNOG" id="COG3707">
    <property type="taxonomic scope" value="Bacteria"/>
</dbReference>
<dbReference type="HOGENOM" id="CLU_000445_65_0_11"/>
<feature type="coiled-coil region" evidence="2">
    <location>
        <begin position="148"/>
        <end position="182"/>
    </location>
</feature>
<dbReference type="GO" id="GO:0000160">
    <property type="term" value="P:phosphorelay signal transduction system"/>
    <property type="evidence" value="ECO:0007669"/>
    <property type="project" value="InterPro"/>
</dbReference>
<dbReference type="PANTHER" id="PTHR43228">
    <property type="entry name" value="TWO-COMPONENT RESPONSE REGULATOR"/>
    <property type="match status" value="1"/>
</dbReference>
<keyword evidence="2" id="KW-0175">Coiled coil</keyword>
<dbReference type="EMBL" id="AEON01000001">
    <property type="protein sequence ID" value="EFT83696.1"/>
    <property type="molecule type" value="Genomic_DNA"/>
</dbReference>
<dbReference type="RefSeq" id="WP_006289082.1">
    <property type="nucleotide sequence ID" value="NZ_AP012333.1"/>
</dbReference>
<evidence type="ECO:0000259" key="4">
    <source>
        <dbReference type="PROSITE" id="PS50921"/>
    </source>
</evidence>
<dbReference type="InterPro" id="IPR011006">
    <property type="entry name" value="CheY-like_superfamily"/>
</dbReference>
<accession>E6K1L5</accession>
<evidence type="ECO:0000256" key="1">
    <source>
        <dbReference type="PROSITE-ProRule" id="PRU00169"/>
    </source>
</evidence>